<keyword evidence="2" id="KW-1185">Reference proteome</keyword>
<sequence>MADTPLPQRCATCTSFLVFTTNSAALHAGNTAHLKAETFRRVSVPSERLRTAACPYLDWLNCGESRVLSVCFGSSAPLPPRLLRHLYRDPE</sequence>
<comment type="caution">
    <text evidence="1">The sequence shown here is derived from an EMBL/GenBank/DDBJ whole genome shotgun (WGS) entry which is preliminary data.</text>
</comment>
<dbReference type="EMBL" id="JBCEZU010000111">
    <property type="protein sequence ID" value="KAK9529662.1"/>
    <property type="molecule type" value="Genomic_DNA"/>
</dbReference>
<dbReference type="Proteomes" id="UP001488805">
    <property type="component" value="Unassembled WGS sequence"/>
</dbReference>
<protein>
    <submittedName>
        <fullName evidence="1">Uncharacterized protein</fullName>
    </submittedName>
</protein>
<gene>
    <name evidence="1" type="ORF">VZT92_013741</name>
</gene>
<evidence type="ECO:0000313" key="2">
    <source>
        <dbReference type="Proteomes" id="UP001488805"/>
    </source>
</evidence>
<evidence type="ECO:0000313" key="1">
    <source>
        <dbReference type="EMBL" id="KAK9529662.1"/>
    </source>
</evidence>
<dbReference type="AlphaFoldDB" id="A0AAW1F5M9"/>
<accession>A0AAW1F5M9</accession>
<name>A0AAW1F5M9_ZOAVI</name>
<organism evidence="1 2">
    <name type="scientific">Zoarces viviparus</name>
    <name type="common">Viviparous eelpout</name>
    <name type="synonym">Blennius viviparus</name>
    <dbReference type="NCBI Taxonomy" id="48416"/>
    <lineage>
        <taxon>Eukaryota</taxon>
        <taxon>Metazoa</taxon>
        <taxon>Chordata</taxon>
        <taxon>Craniata</taxon>
        <taxon>Vertebrata</taxon>
        <taxon>Euteleostomi</taxon>
        <taxon>Actinopterygii</taxon>
        <taxon>Neopterygii</taxon>
        <taxon>Teleostei</taxon>
        <taxon>Neoteleostei</taxon>
        <taxon>Acanthomorphata</taxon>
        <taxon>Eupercaria</taxon>
        <taxon>Perciformes</taxon>
        <taxon>Cottioidei</taxon>
        <taxon>Zoarcales</taxon>
        <taxon>Zoarcidae</taxon>
        <taxon>Zoarcinae</taxon>
        <taxon>Zoarces</taxon>
    </lineage>
</organism>
<reference evidence="1 2" key="1">
    <citation type="journal article" date="2024" name="Genome Biol. Evol.">
        <title>Chromosome-level genome assembly of the viviparous eelpout Zoarces viviparus.</title>
        <authorList>
            <person name="Fuhrmann N."/>
            <person name="Brasseur M.V."/>
            <person name="Bakowski C.E."/>
            <person name="Podsiadlowski L."/>
            <person name="Prost S."/>
            <person name="Krehenwinkel H."/>
            <person name="Mayer C."/>
        </authorList>
    </citation>
    <scope>NUCLEOTIDE SEQUENCE [LARGE SCALE GENOMIC DNA]</scope>
    <source>
        <strain evidence="1">NO-MEL_2022_Ind0_liver</strain>
    </source>
</reference>
<proteinExistence type="predicted"/>